<evidence type="ECO:0000256" key="1">
    <source>
        <dbReference type="ARBA" id="ARBA00001946"/>
    </source>
</evidence>
<sequence>MKRTQSDQFLRPEGEGPRSQYGALCWRMHRGRVEVLLITSRDTGRWVIPKGWPIEGKNPAQSAAQEAWEEAGVRGAGRDEALGLYAYDKTRKTKDALPCVVAVYPLRVEALAAQFPERSERRRRWFSAERAARLVAEPELRMILSGLAGDPSPLTEQA</sequence>
<organism evidence="6 7">
    <name type="scientific">Paragemmobacter kunshanensis</name>
    <dbReference type="NCBI Taxonomy" id="2583234"/>
    <lineage>
        <taxon>Bacteria</taxon>
        <taxon>Pseudomonadati</taxon>
        <taxon>Pseudomonadota</taxon>
        <taxon>Alphaproteobacteria</taxon>
        <taxon>Rhodobacterales</taxon>
        <taxon>Paracoccaceae</taxon>
        <taxon>Paragemmobacter</taxon>
    </lineage>
</organism>
<dbReference type="EMBL" id="JAALFE010000002">
    <property type="protein sequence ID" value="NGQ89826.1"/>
    <property type="molecule type" value="Genomic_DNA"/>
</dbReference>
<dbReference type="RefSeq" id="WP_165046929.1">
    <property type="nucleotide sequence ID" value="NZ_JAALFE010000002.1"/>
</dbReference>
<evidence type="ECO:0000256" key="2">
    <source>
        <dbReference type="ARBA" id="ARBA00022723"/>
    </source>
</evidence>
<dbReference type="InterPro" id="IPR015797">
    <property type="entry name" value="NUDIX_hydrolase-like_dom_sf"/>
</dbReference>
<evidence type="ECO:0000256" key="3">
    <source>
        <dbReference type="ARBA" id="ARBA00022801"/>
    </source>
</evidence>
<keyword evidence="4" id="KW-0460">Magnesium</keyword>
<dbReference type="Pfam" id="PF00293">
    <property type="entry name" value="NUDIX"/>
    <property type="match status" value="1"/>
</dbReference>
<dbReference type="GO" id="GO:0016462">
    <property type="term" value="F:pyrophosphatase activity"/>
    <property type="evidence" value="ECO:0007669"/>
    <property type="project" value="InterPro"/>
</dbReference>
<evidence type="ECO:0000259" key="5">
    <source>
        <dbReference type="PROSITE" id="PS51462"/>
    </source>
</evidence>
<evidence type="ECO:0000313" key="7">
    <source>
        <dbReference type="Proteomes" id="UP000474758"/>
    </source>
</evidence>
<dbReference type="CDD" id="cd04666">
    <property type="entry name" value="NUDIX_DIPP2_like_Nudt4"/>
    <property type="match status" value="1"/>
</dbReference>
<feature type="domain" description="Nudix hydrolase" evidence="5">
    <location>
        <begin position="18"/>
        <end position="148"/>
    </location>
</feature>
<reference evidence="6 7" key="1">
    <citation type="submission" date="2020-02" db="EMBL/GenBank/DDBJ databases">
        <title>Rhodobacter translucens sp. nov., a novel bacterium isolated from activated sludge.</title>
        <authorList>
            <person name="Liu J."/>
        </authorList>
    </citation>
    <scope>NUCLEOTIDE SEQUENCE [LARGE SCALE GENOMIC DNA]</scope>
    <source>
        <strain evidence="6 7">HX-7-19</strain>
    </source>
</reference>
<evidence type="ECO:0000256" key="4">
    <source>
        <dbReference type="ARBA" id="ARBA00022842"/>
    </source>
</evidence>
<dbReference type="GO" id="GO:0005737">
    <property type="term" value="C:cytoplasm"/>
    <property type="evidence" value="ECO:0007669"/>
    <property type="project" value="TreeGrafter"/>
</dbReference>
<dbReference type="PANTHER" id="PTHR12629">
    <property type="entry name" value="DIPHOSPHOINOSITOL POLYPHOSPHATE PHOSPHOHYDROLASE"/>
    <property type="match status" value="1"/>
</dbReference>
<dbReference type="PROSITE" id="PS51462">
    <property type="entry name" value="NUDIX"/>
    <property type="match status" value="1"/>
</dbReference>
<dbReference type="InterPro" id="IPR000086">
    <property type="entry name" value="NUDIX_hydrolase_dom"/>
</dbReference>
<comment type="cofactor">
    <cofactor evidence="1">
        <name>Mg(2+)</name>
        <dbReference type="ChEBI" id="CHEBI:18420"/>
    </cofactor>
</comment>
<dbReference type="InterPro" id="IPR047198">
    <property type="entry name" value="DDP-like_NUDIX"/>
</dbReference>
<dbReference type="GO" id="GO:0046872">
    <property type="term" value="F:metal ion binding"/>
    <property type="evidence" value="ECO:0007669"/>
    <property type="project" value="UniProtKB-KW"/>
</dbReference>
<gene>
    <name evidence="6" type="ORF">G5V65_02875</name>
</gene>
<name>A0A6M1TRZ8_9RHOB</name>
<protein>
    <submittedName>
        <fullName evidence="6">NUDIX hydrolase</fullName>
    </submittedName>
</protein>
<dbReference type="PANTHER" id="PTHR12629:SF0">
    <property type="entry name" value="DIPHOSPHOINOSITOL-POLYPHOSPHATE DIPHOSPHATASE"/>
    <property type="match status" value="1"/>
</dbReference>
<keyword evidence="2" id="KW-0479">Metal-binding</keyword>
<dbReference type="Gene3D" id="3.90.79.10">
    <property type="entry name" value="Nucleoside Triphosphate Pyrophosphohydrolase"/>
    <property type="match status" value="1"/>
</dbReference>
<accession>A0A6M1TRZ8</accession>
<comment type="caution">
    <text evidence="6">The sequence shown here is derived from an EMBL/GenBank/DDBJ whole genome shotgun (WGS) entry which is preliminary data.</text>
</comment>
<dbReference type="SUPFAM" id="SSF55811">
    <property type="entry name" value="Nudix"/>
    <property type="match status" value="1"/>
</dbReference>
<keyword evidence="7" id="KW-1185">Reference proteome</keyword>
<dbReference type="AlphaFoldDB" id="A0A6M1TRZ8"/>
<evidence type="ECO:0000313" key="6">
    <source>
        <dbReference type="EMBL" id="NGQ89826.1"/>
    </source>
</evidence>
<keyword evidence="3 6" id="KW-0378">Hydrolase</keyword>
<dbReference type="Proteomes" id="UP000474758">
    <property type="component" value="Unassembled WGS sequence"/>
</dbReference>
<proteinExistence type="predicted"/>